<organism evidence="1 2">
    <name type="scientific">Ditylenchus dipsaci</name>
    <dbReference type="NCBI Taxonomy" id="166011"/>
    <lineage>
        <taxon>Eukaryota</taxon>
        <taxon>Metazoa</taxon>
        <taxon>Ecdysozoa</taxon>
        <taxon>Nematoda</taxon>
        <taxon>Chromadorea</taxon>
        <taxon>Rhabditida</taxon>
        <taxon>Tylenchina</taxon>
        <taxon>Tylenchomorpha</taxon>
        <taxon>Sphaerularioidea</taxon>
        <taxon>Anguinidae</taxon>
        <taxon>Anguininae</taxon>
        <taxon>Ditylenchus</taxon>
    </lineage>
</organism>
<accession>A0A915EBW7</accession>
<dbReference type="Proteomes" id="UP000887574">
    <property type="component" value="Unplaced"/>
</dbReference>
<dbReference type="WBParaSite" id="jg5033">
    <property type="protein sequence ID" value="jg5033"/>
    <property type="gene ID" value="jg5033"/>
</dbReference>
<keyword evidence="1" id="KW-1185">Reference proteome</keyword>
<proteinExistence type="predicted"/>
<dbReference type="AlphaFoldDB" id="A0A915EBW7"/>
<evidence type="ECO:0000313" key="2">
    <source>
        <dbReference type="WBParaSite" id="jg5033"/>
    </source>
</evidence>
<reference evidence="2" key="1">
    <citation type="submission" date="2022-11" db="UniProtKB">
        <authorList>
            <consortium name="WormBaseParasite"/>
        </authorList>
    </citation>
    <scope>IDENTIFICATION</scope>
</reference>
<protein>
    <submittedName>
        <fullName evidence="2">Uncharacterized protein</fullName>
    </submittedName>
</protein>
<name>A0A915EBW7_9BILA</name>
<evidence type="ECO:0000313" key="1">
    <source>
        <dbReference type="Proteomes" id="UP000887574"/>
    </source>
</evidence>
<sequence length="137" mass="15215">MKGPIAGAVIANVGNGDSGTASKTDLPMLKRQRCRNVPVDLLVNPIANVQSALEKKLRNLGKRTQKLQQIKLDRANGIKLTEEQLDAISKAGEVELQVEFIKDLQKLATQQVRQYQRAARQKDDALTKKTQENNLNL</sequence>